<accession>A0A2V1CZI1</accession>
<sequence>PPTDPKSTTELWSTVRRMSTSSSIPVTTRQRRKGGKTAASGAKNIEQEIPPSPPSTALEAASIAESSITAKSTRSKLLTGPRNTRFEDEVLRGHGIAIDRAKRPTSGPFDYFGTRRDDYTLIDGLSHLNIWADTSNEELQTIADEYTEMMRQRLCEDEYATFAKETLLKGPRRAGYVAEDGRFRIQRLVNPSLAPDPSGHWVRLPKVNDDAVDWSWDIRPDCSYWLSLRGFNEDWRSQVEDVTYVKKIVACPYFTVEFKRDGEPDDVAIKQVAAAGSIALYNRFQLYRNALRSHALKKSTGWTPTSAAEIRHFGLTFVGSTFSLWVIKPATTEGDWTGCTMERLRGGDCEASVHNTKVLVEWINEIHRWGVAVHGPACKDEIKVCLQRGGVRTSEIGS</sequence>
<feature type="compositionally biased region" description="Polar residues" evidence="1">
    <location>
        <begin position="1"/>
        <end position="28"/>
    </location>
</feature>
<dbReference type="EMBL" id="KZ805961">
    <property type="protein sequence ID" value="PVH91101.1"/>
    <property type="molecule type" value="Genomic_DNA"/>
</dbReference>
<protein>
    <submittedName>
        <fullName evidence="2">Uncharacterized protein</fullName>
    </submittedName>
</protein>
<evidence type="ECO:0000256" key="1">
    <source>
        <dbReference type="SAM" id="MobiDB-lite"/>
    </source>
</evidence>
<organism evidence="2 3">
    <name type="scientific">Periconia macrospinosa</name>
    <dbReference type="NCBI Taxonomy" id="97972"/>
    <lineage>
        <taxon>Eukaryota</taxon>
        <taxon>Fungi</taxon>
        <taxon>Dikarya</taxon>
        <taxon>Ascomycota</taxon>
        <taxon>Pezizomycotina</taxon>
        <taxon>Dothideomycetes</taxon>
        <taxon>Pleosporomycetidae</taxon>
        <taxon>Pleosporales</taxon>
        <taxon>Massarineae</taxon>
        <taxon>Periconiaceae</taxon>
        <taxon>Periconia</taxon>
    </lineage>
</organism>
<gene>
    <name evidence="2" type="ORF">DM02DRAFT_502197</name>
</gene>
<evidence type="ECO:0000313" key="2">
    <source>
        <dbReference type="EMBL" id="PVH91101.1"/>
    </source>
</evidence>
<feature type="non-terminal residue" evidence="2">
    <location>
        <position position="1"/>
    </location>
</feature>
<dbReference type="Proteomes" id="UP000244855">
    <property type="component" value="Unassembled WGS sequence"/>
</dbReference>
<proteinExistence type="predicted"/>
<reference evidence="2 3" key="1">
    <citation type="journal article" date="2018" name="Sci. Rep.">
        <title>Comparative genomics provides insights into the lifestyle and reveals functional heterogeneity of dark septate endophytic fungi.</title>
        <authorList>
            <person name="Knapp D.G."/>
            <person name="Nemeth J.B."/>
            <person name="Barry K."/>
            <person name="Hainaut M."/>
            <person name="Henrissat B."/>
            <person name="Johnson J."/>
            <person name="Kuo A."/>
            <person name="Lim J.H.P."/>
            <person name="Lipzen A."/>
            <person name="Nolan M."/>
            <person name="Ohm R.A."/>
            <person name="Tamas L."/>
            <person name="Grigoriev I.V."/>
            <person name="Spatafora J.W."/>
            <person name="Nagy L.G."/>
            <person name="Kovacs G.M."/>
        </authorList>
    </citation>
    <scope>NUCLEOTIDE SEQUENCE [LARGE SCALE GENOMIC DNA]</scope>
    <source>
        <strain evidence="2 3">DSE2036</strain>
    </source>
</reference>
<evidence type="ECO:0000313" key="3">
    <source>
        <dbReference type="Proteomes" id="UP000244855"/>
    </source>
</evidence>
<dbReference type="AlphaFoldDB" id="A0A2V1CZI1"/>
<keyword evidence="3" id="KW-1185">Reference proteome</keyword>
<dbReference type="OrthoDB" id="5426911at2759"/>
<feature type="region of interest" description="Disordered" evidence="1">
    <location>
        <begin position="1"/>
        <end position="56"/>
    </location>
</feature>
<feature type="non-terminal residue" evidence="2">
    <location>
        <position position="398"/>
    </location>
</feature>
<name>A0A2V1CZI1_9PLEO</name>